<name>A0A939G0N9_9HYPH</name>
<organism evidence="3 4">
    <name type="scientific">Jiella flava</name>
    <dbReference type="NCBI Taxonomy" id="2816857"/>
    <lineage>
        <taxon>Bacteria</taxon>
        <taxon>Pseudomonadati</taxon>
        <taxon>Pseudomonadota</taxon>
        <taxon>Alphaproteobacteria</taxon>
        <taxon>Hyphomicrobiales</taxon>
        <taxon>Aurantimonadaceae</taxon>
        <taxon>Jiella</taxon>
    </lineage>
</organism>
<dbReference type="EMBL" id="JAFMPP010000010">
    <property type="protein sequence ID" value="MBO0663418.1"/>
    <property type="molecule type" value="Genomic_DNA"/>
</dbReference>
<sequence>MIAVIARFSRRFASQAVISGSVMVALHAIGGGAGLYALIFGHDGTVGPSRDAPLGARGDVDRAGKSARLTRQAEAEPIIASASFVSPQPAAEPARALKSSAGQSRDLGRDLGHGLAIPSGVTLFTECRTRCESHDPRLVENETPAAILPVASLPIAARSDGDRAAGTNLRIAERNRHAPAAQGVADRVTAPISNGARFVSHQIGSLIDGAGDTVTALASW</sequence>
<evidence type="ECO:0000256" key="2">
    <source>
        <dbReference type="SAM" id="Phobius"/>
    </source>
</evidence>
<dbReference type="RefSeq" id="WP_207258197.1">
    <property type="nucleotide sequence ID" value="NZ_JAFMPP010000010.1"/>
</dbReference>
<gene>
    <name evidence="3" type="ORF">J1C48_12585</name>
</gene>
<keyword evidence="2" id="KW-1133">Transmembrane helix</keyword>
<dbReference type="AlphaFoldDB" id="A0A939G0N9"/>
<evidence type="ECO:0000313" key="4">
    <source>
        <dbReference type="Proteomes" id="UP000664122"/>
    </source>
</evidence>
<keyword evidence="4" id="KW-1185">Reference proteome</keyword>
<proteinExistence type="predicted"/>
<protein>
    <submittedName>
        <fullName evidence="3">Uncharacterized protein</fullName>
    </submittedName>
</protein>
<dbReference type="Proteomes" id="UP000664122">
    <property type="component" value="Unassembled WGS sequence"/>
</dbReference>
<accession>A0A939G0N9</accession>
<comment type="caution">
    <text evidence="3">The sequence shown here is derived from an EMBL/GenBank/DDBJ whole genome shotgun (WGS) entry which is preliminary data.</text>
</comment>
<evidence type="ECO:0000256" key="1">
    <source>
        <dbReference type="SAM" id="MobiDB-lite"/>
    </source>
</evidence>
<feature type="region of interest" description="Disordered" evidence="1">
    <location>
        <begin position="86"/>
        <end position="105"/>
    </location>
</feature>
<keyword evidence="2" id="KW-0472">Membrane</keyword>
<reference evidence="3" key="1">
    <citation type="submission" date="2021-03" db="EMBL/GenBank/DDBJ databases">
        <title>Whole genome sequence of Jiella sp. CQZ9-1.</title>
        <authorList>
            <person name="Tuo L."/>
        </authorList>
    </citation>
    <scope>NUCLEOTIDE SEQUENCE</scope>
    <source>
        <strain evidence="3">CQZ9-1</strain>
    </source>
</reference>
<feature type="transmembrane region" description="Helical" evidence="2">
    <location>
        <begin position="12"/>
        <end position="39"/>
    </location>
</feature>
<evidence type="ECO:0000313" key="3">
    <source>
        <dbReference type="EMBL" id="MBO0663418.1"/>
    </source>
</evidence>
<keyword evidence="2" id="KW-0812">Transmembrane</keyword>